<dbReference type="EMBL" id="ASPP01003778">
    <property type="protein sequence ID" value="ETO32984.1"/>
    <property type="molecule type" value="Genomic_DNA"/>
</dbReference>
<dbReference type="InterPro" id="IPR015943">
    <property type="entry name" value="WD40/YVTN_repeat-like_dom_sf"/>
</dbReference>
<reference evidence="4 5" key="1">
    <citation type="journal article" date="2013" name="Curr. Biol.">
        <title>The Genome of the Foraminiferan Reticulomyxa filosa.</title>
        <authorList>
            <person name="Glockner G."/>
            <person name="Hulsmann N."/>
            <person name="Schleicher M."/>
            <person name="Noegel A.A."/>
            <person name="Eichinger L."/>
            <person name="Gallinger C."/>
            <person name="Pawlowski J."/>
            <person name="Sierra R."/>
            <person name="Euteneuer U."/>
            <person name="Pillet L."/>
            <person name="Moustafa A."/>
            <person name="Platzer M."/>
            <person name="Groth M."/>
            <person name="Szafranski K."/>
            <person name="Schliwa M."/>
        </authorList>
    </citation>
    <scope>NUCLEOTIDE SEQUENCE [LARGE SCALE GENOMIC DNA]</scope>
</reference>
<sequence length="301" mass="34973">MGNPFSRRVISRRPSVDGFLILTLFSTVLCSICLFKYSFVVIFISQFNTDILNTFRLSYNLSEIFDEPILWTNSIDFLVFDGCPFICSGLSDAMVCVFNIRANKQVRSFNRHSILSCVKYSPYHYQNYHLHIICSSSYDVIRFCDIDSNRQLQIFNAHTIVFVALHFHRLVVADFYSLDLMTKLFVYEMLKYTNYNKFSIYMKIFNNNNSNKNNVDVIVDSGYTIYSRSNDNICIWDIEIDKKSKVRLWNIRASEQIQVFNGHEQWVMAVEYSPLEISPIGEVSGSSNVICSGSLDNTIRF</sequence>
<dbReference type="PANTHER" id="PTHR22847">
    <property type="entry name" value="WD40 REPEAT PROTEIN"/>
    <property type="match status" value="1"/>
</dbReference>
<proteinExistence type="predicted"/>
<evidence type="ECO:0000256" key="1">
    <source>
        <dbReference type="ARBA" id="ARBA00022574"/>
    </source>
</evidence>
<organism evidence="4 5">
    <name type="scientific">Reticulomyxa filosa</name>
    <dbReference type="NCBI Taxonomy" id="46433"/>
    <lineage>
        <taxon>Eukaryota</taxon>
        <taxon>Sar</taxon>
        <taxon>Rhizaria</taxon>
        <taxon>Retaria</taxon>
        <taxon>Foraminifera</taxon>
        <taxon>Monothalamids</taxon>
        <taxon>Reticulomyxidae</taxon>
        <taxon>Reticulomyxa</taxon>
    </lineage>
</organism>
<evidence type="ECO:0000313" key="5">
    <source>
        <dbReference type="Proteomes" id="UP000023152"/>
    </source>
</evidence>
<evidence type="ECO:0000313" key="4">
    <source>
        <dbReference type="EMBL" id="ETO32984.1"/>
    </source>
</evidence>
<evidence type="ECO:0000256" key="2">
    <source>
        <dbReference type="ARBA" id="ARBA00022737"/>
    </source>
</evidence>
<dbReference type="InterPro" id="IPR036322">
    <property type="entry name" value="WD40_repeat_dom_sf"/>
</dbReference>
<keyword evidence="3" id="KW-0812">Transmembrane</keyword>
<dbReference type="Gene3D" id="2.130.10.10">
    <property type="entry name" value="YVTN repeat-like/Quinoprotein amine dehydrogenase"/>
    <property type="match status" value="2"/>
</dbReference>
<dbReference type="PANTHER" id="PTHR22847:SF637">
    <property type="entry name" value="WD REPEAT DOMAIN 5B"/>
    <property type="match status" value="1"/>
</dbReference>
<feature type="transmembrane region" description="Helical" evidence="3">
    <location>
        <begin position="20"/>
        <end position="44"/>
    </location>
</feature>
<keyword evidence="5" id="KW-1185">Reference proteome</keyword>
<dbReference type="SUPFAM" id="SSF50978">
    <property type="entry name" value="WD40 repeat-like"/>
    <property type="match status" value="1"/>
</dbReference>
<dbReference type="Proteomes" id="UP000023152">
    <property type="component" value="Unassembled WGS sequence"/>
</dbReference>
<keyword evidence="3" id="KW-0472">Membrane</keyword>
<keyword evidence="1" id="KW-0853">WD repeat</keyword>
<keyword evidence="3" id="KW-1133">Transmembrane helix</keyword>
<gene>
    <name evidence="4" type="ORF">RFI_04125</name>
</gene>
<dbReference type="AlphaFoldDB" id="X6P4I6"/>
<evidence type="ECO:0000256" key="3">
    <source>
        <dbReference type="SAM" id="Phobius"/>
    </source>
</evidence>
<name>X6P4I6_RETFI</name>
<accession>X6P4I6</accession>
<keyword evidence="2" id="KW-0677">Repeat</keyword>
<protein>
    <submittedName>
        <fullName evidence="4">WD40 repeat protein, COMPASS complex protein</fullName>
    </submittedName>
</protein>
<comment type="caution">
    <text evidence="4">The sequence shown here is derived from an EMBL/GenBank/DDBJ whole genome shotgun (WGS) entry which is preliminary data.</text>
</comment>